<dbReference type="RefSeq" id="WP_110336150.1">
    <property type="nucleotide sequence ID" value="NZ_MASU01000005.1"/>
</dbReference>
<dbReference type="PROSITE" id="PS51371">
    <property type="entry name" value="CBS"/>
    <property type="match status" value="2"/>
</dbReference>
<dbReference type="PANTHER" id="PTHR43080">
    <property type="entry name" value="CBS DOMAIN-CONTAINING PROTEIN CBSX3, MITOCHONDRIAL"/>
    <property type="match status" value="1"/>
</dbReference>
<reference evidence="4 5" key="1">
    <citation type="submission" date="2016-07" db="EMBL/GenBank/DDBJ databases">
        <title>Draft genome sequence of Prauserella sp. YIM 121212, isolated from alkaline soil.</title>
        <authorList>
            <person name="Ruckert C."/>
            <person name="Albersmeier A."/>
            <person name="Jiang C.-L."/>
            <person name="Jiang Y."/>
            <person name="Kalinowski J."/>
            <person name="Schneider O."/>
            <person name="Winkler A."/>
            <person name="Zotchev S.B."/>
        </authorList>
    </citation>
    <scope>NUCLEOTIDE SEQUENCE [LARGE SCALE GENOMIC DNA]</scope>
    <source>
        <strain evidence="4 5">YIM 121212</strain>
    </source>
</reference>
<protein>
    <submittedName>
        <fullName evidence="4">CBS domain-containing protein</fullName>
    </submittedName>
</protein>
<dbReference type="InterPro" id="IPR051257">
    <property type="entry name" value="Diverse_CBS-Domain"/>
</dbReference>
<proteinExistence type="predicted"/>
<dbReference type="SUPFAM" id="SSF54631">
    <property type="entry name" value="CBS-domain pair"/>
    <property type="match status" value="1"/>
</dbReference>
<gene>
    <name evidence="4" type="ORF">BA062_11975</name>
</gene>
<evidence type="ECO:0000313" key="4">
    <source>
        <dbReference type="EMBL" id="PXY36150.1"/>
    </source>
</evidence>
<evidence type="ECO:0000259" key="3">
    <source>
        <dbReference type="PROSITE" id="PS51371"/>
    </source>
</evidence>
<dbReference type="InterPro" id="IPR046342">
    <property type="entry name" value="CBS_dom_sf"/>
</dbReference>
<dbReference type="Pfam" id="PF00571">
    <property type="entry name" value="CBS"/>
    <property type="match status" value="2"/>
</dbReference>
<dbReference type="EMBL" id="MASU01000005">
    <property type="protein sequence ID" value="PXY36150.1"/>
    <property type="molecule type" value="Genomic_DNA"/>
</dbReference>
<accession>A0A318LRB8</accession>
<feature type="domain" description="CBS" evidence="3">
    <location>
        <begin position="7"/>
        <end position="64"/>
    </location>
</feature>
<comment type="caution">
    <text evidence="4">The sequence shown here is derived from an EMBL/GenBank/DDBJ whole genome shotgun (WGS) entry which is preliminary data.</text>
</comment>
<keyword evidence="1 2" id="KW-0129">CBS domain</keyword>
<organism evidence="4 5">
    <name type="scientific">Prauserella flavalba</name>
    <dbReference type="NCBI Taxonomy" id="1477506"/>
    <lineage>
        <taxon>Bacteria</taxon>
        <taxon>Bacillati</taxon>
        <taxon>Actinomycetota</taxon>
        <taxon>Actinomycetes</taxon>
        <taxon>Pseudonocardiales</taxon>
        <taxon>Pseudonocardiaceae</taxon>
        <taxon>Prauserella</taxon>
    </lineage>
</organism>
<name>A0A318LRB8_9PSEU</name>
<dbReference type="SMART" id="SM00116">
    <property type="entry name" value="CBS"/>
    <property type="match status" value="2"/>
</dbReference>
<dbReference type="InterPro" id="IPR000644">
    <property type="entry name" value="CBS_dom"/>
</dbReference>
<dbReference type="Gene3D" id="3.10.580.10">
    <property type="entry name" value="CBS-domain"/>
    <property type="match status" value="1"/>
</dbReference>
<dbReference type="AlphaFoldDB" id="A0A318LRB8"/>
<keyword evidence="5" id="KW-1185">Reference proteome</keyword>
<dbReference type="Proteomes" id="UP000247892">
    <property type="component" value="Unassembled WGS sequence"/>
</dbReference>
<evidence type="ECO:0000313" key="5">
    <source>
        <dbReference type="Proteomes" id="UP000247892"/>
    </source>
</evidence>
<sequence length="200" mass="21346">MRARDVMSTPVVTVTPDTTVKDAAATLAERGFTALPVVDEEGSLLGVVTEADLVRDRFPRDTRSPRAGEEARPRAGDLVGDVMTAPAVAASVREDVVDVVRDMLDRGLRSLPVVDGTTVIGVVSRRDLVRMLARSDDALARDVQHRLAIFGGPGRWTVAVHAGEVTITDRFDSETDRHVAKVLAEGVPGVLRATCVSTPA</sequence>
<dbReference type="OrthoDB" id="9799454at2"/>
<evidence type="ECO:0000256" key="2">
    <source>
        <dbReference type="PROSITE-ProRule" id="PRU00703"/>
    </source>
</evidence>
<feature type="domain" description="CBS" evidence="3">
    <location>
        <begin position="83"/>
        <end position="138"/>
    </location>
</feature>
<dbReference type="PANTHER" id="PTHR43080:SF2">
    <property type="entry name" value="CBS DOMAIN-CONTAINING PROTEIN"/>
    <property type="match status" value="1"/>
</dbReference>
<evidence type="ECO:0000256" key="1">
    <source>
        <dbReference type="ARBA" id="ARBA00023122"/>
    </source>
</evidence>